<gene>
    <name evidence="6" type="ORF">ISS99_08255</name>
</gene>
<reference evidence="6" key="1">
    <citation type="submission" date="2020-10" db="EMBL/GenBank/DDBJ databases">
        <title>Phylogeny of dyella-like bacteria.</title>
        <authorList>
            <person name="Fu J."/>
        </authorList>
    </citation>
    <scope>NUCLEOTIDE SEQUENCE</scope>
    <source>
        <strain evidence="6">DHON07</strain>
    </source>
</reference>
<dbReference type="Pfam" id="PF04828">
    <property type="entry name" value="GFA"/>
    <property type="match status" value="1"/>
</dbReference>
<comment type="caution">
    <text evidence="6">The sequence shown here is derived from an EMBL/GenBank/DDBJ whole genome shotgun (WGS) entry which is preliminary data.</text>
</comment>
<feature type="domain" description="CENP-V/GFA" evidence="5">
    <location>
        <begin position="4"/>
        <end position="114"/>
    </location>
</feature>
<proteinExistence type="inferred from homology"/>
<dbReference type="PANTHER" id="PTHR33337">
    <property type="entry name" value="GFA DOMAIN-CONTAINING PROTEIN"/>
    <property type="match status" value="1"/>
</dbReference>
<accession>A0ABS2KEB1</accession>
<organism evidence="6 7">
    <name type="scientific">Dyella mobilis</name>
    <dbReference type="NCBI Taxonomy" id="1849582"/>
    <lineage>
        <taxon>Bacteria</taxon>
        <taxon>Pseudomonadati</taxon>
        <taxon>Pseudomonadota</taxon>
        <taxon>Gammaproteobacteria</taxon>
        <taxon>Lysobacterales</taxon>
        <taxon>Rhodanobacteraceae</taxon>
        <taxon>Dyella</taxon>
    </lineage>
</organism>
<dbReference type="InterPro" id="IPR006913">
    <property type="entry name" value="CENP-V/GFA"/>
</dbReference>
<evidence type="ECO:0000313" key="7">
    <source>
        <dbReference type="Proteomes" id="UP001430193"/>
    </source>
</evidence>
<keyword evidence="3" id="KW-0862">Zinc</keyword>
<evidence type="ECO:0000256" key="1">
    <source>
        <dbReference type="ARBA" id="ARBA00005495"/>
    </source>
</evidence>
<keyword evidence="4" id="KW-0456">Lyase</keyword>
<sequence length="131" mass="14631">MTKRIASCSCGQLSVTTSEDPIRVSICHCLDCQRRSGSVFAVQARFRRDGLELSGTSTRYVRISDEGNRAHFEFCPHCGTTVYYVTEGNEDLVAIPVGAFADPRFPAPVASNYEERMHGWVSMPADIEHHY</sequence>
<dbReference type="InterPro" id="IPR011057">
    <property type="entry name" value="Mss4-like_sf"/>
</dbReference>
<dbReference type="Gene3D" id="3.90.1590.10">
    <property type="entry name" value="glutathione-dependent formaldehyde- activating enzyme (gfa)"/>
    <property type="match status" value="1"/>
</dbReference>
<dbReference type="PROSITE" id="PS51891">
    <property type="entry name" value="CENP_V_GFA"/>
    <property type="match status" value="1"/>
</dbReference>
<dbReference type="RefSeq" id="WP_204631134.1">
    <property type="nucleotide sequence ID" value="NZ_BSOC01000003.1"/>
</dbReference>
<evidence type="ECO:0000256" key="2">
    <source>
        <dbReference type="ARBA" id="ARBA00022723"/>
    </source>
</evidence>
<evidence type="ECO:0000256" key="4">
    <source>
        <dbReference type="ARBA" id="ARBA00023239"/>
    </source>
</evidence>
<dbReference type="PANTHER" id="PTHR33337:SF40">
    <property type="entry name" value="CENP-V_GFA DOMAIN-CONTAINING PROTEIN-RELATED"/>
    <property type="match status" value="1"/>
</dbReference>
<comment type="similarity">
    <text evidence="1">Belongs to the Gfa family.</text>
</comment>
<evidence type="ECO:0000256" key="3">
    <source>
        <dbReference type="ARBA" id="ARBA00022833"/>
    </source>
</evidence>
<keyword evidence="2" id="KW-0479">Metal-binding</keyword>
<dbReference type="Proteomes" id="UP001430193">
    <property type="component" value="Unassembled WGS sequence"/>
</dbReference>
<protein>
    <submittedName>
        <fullName evidence="6">GFA family protein</fullName>
    </submittedName>
</protein>
<name>A0ABS2KEB1_9GAMM</name>
<keyword evidence="7" id="KW-1185">Reference proteome</keyword>
<evidence type="ECO:0000259" key="5">
    <source>
        <dbReference type="PROSITE" id="PS51891"/>
    </source>
</evidence>
<dbReference type="SUPFAM" id="SSF51316">
    <property type="entry name" value="Mss4-like"/>
    <property type="match status" value="1"/>
</dbReference>
<evidence type="ECO:0000313" key="6">
    <source>
        <dbReference type="EMBL" id="MBM7129513.1"/>
    </source>
</evidence>
<dbReference type="EMBL" id="JADIKF010000038">
    <property type="protein sequence ID" value="MBM7129513.1"/>
    <property type="molecule type" value="Genomic_DNA"/>
</dbReference>